<protein>
    <recommendedName>
        <fullName evidence="3">HAUS augmin-like complex subunit 6 N-terminal domain-containing protein</fullName>
    </recommendedName>
</protein>
<dbReference type="EMBL" id="KN042431">
    <property type="protein sequence ID" value="KFH62655.1"/>
    <property type="molecule type" value="Genomic_DNA"/>
</dbReference>
<feature type="coiled-coil region" evidence="1">
    <location>
        <begin position="499"/>
        <end position="526"/>
    </location>
</feature>
<dbReference type="PANTHER" id="PTHR16151">
    <property type="entry name" value="HAUS AUGMIN-LIKE COMPLEX SUBUNIT 6"/>
    <property type="match status" value="1"/>
</dbReference>
<name>A0A086TL28_9FUNG</name>
<feature type="compositionally biased region" description="Pro residues" evidence="2">
    <location>
        <begin position="71"/>
        <end position="80"/>
    </location>
</feature>
<dbReference type="PANTHER" id="PTHR16151:SF2">
    <property type="entry name" value="HAUS AUGMIN-LIKE COMPLEX SUBUNIT 6"/>
    <property type="match status" value="1"/>
</dbReference>
<evidence type="ECO:0000256" key="1">
    <source>
        <dbReference type="SAM" id="Coils"/>
    </source>
</evidence>
<keyword evidence="1" id="KW-0175">Coiled coil</keyword>
<feature type="region of interest" description="Disordered" evidence="2">
    <location>
        <begin position="1272"/>
        <end position="1333"/>
    </location>
</feature>
<feature type="domain" description="HAUS augmin-like complex subunit 6 N-terminal" evidence="3">
    <location>
        <begin position="100"/>
        <end position="166"/>
    </location>
</feature>
<feature type="region of interest" description="Disordered" evidence="2">
    <location>
        <begin position="756"/>
        <end position="788"/>
    </location>
</feature>
<dbReference type="OrthoDB" id="5575722at2759"/>
<dbReference type="GO" id="GO:0051225">
    <property type="term" value="P:spindle assembly"/>
    <property type="evidence" value="ECO:0007669"/>
    <property type="project" value="InterPro"/>
</dbReference>
<dbReference type="Pfam" id="PF14661">
    <property type="entry name" value="HAUS6_N"/>
    <property type="match status" value="1"/>
</dbReference>
<reference evidence="4 5" key="1">
    <citation type="submission" date="2011-02" db="EMBL/GenBank/DDBJ databases">
        <title>The Genome Sequence of Mortierella verticillata NRRL 6337.</title>
        <authorList>
            <consortium name="The Broad Institute Genome Sequencing Platform"/>
            <person name="Russ C."/>
            <person name="Cuomo C."/>
            <person name="Burger G."/>
            <person name="Gray M.W."/>
            <person name="Holland P.W.H."/>
            <person name="King N."/>
            <person name="Lang F.B.F."/>
            <person name="Roger A.J."/>
            <person name="Ruiz-Trillo I."/>
            <person name="Young S.K."/>
            <person name="Zeng Q."/>
            <person name="Gargeya S."/>
            <person name="Alvarado L."/>
            <person name="Berlin A."/>
            <person name="Chapman S.B."/>
            <person name="Chen Z."/>
            <person name="Freedman E."/>
            <person name="Gellesch M."/>
            <person name="Goldberg J."/>
            <person name="Griggs A."/>
            <person name="Gujja S."/>
            <person name="Heilman E."/>
            <person name="Heiman D."/>
            <person name="Howarth C."/>
            <person name="Mehta T."/>
            <person name="Neiman D."/>
            <person name="Pearson M."/>
            <person name="Roberts A."/>
            <person name="Saif S."/>
            <person name="Shea T."/>
            <person name="Shenoy N."/>
            <person name="Sisk P."/>
            <person name="Stolte C."/>
            <person name="Sykes S."/>
            <person name="White J."/>
            <person name="Yandava C."/>
            <person name="Haas B."/>
            <person name="Nusbaum C."/>
            <person name="Birren B."/>
        </authorList>
    </citation>
    <scope>NUCLEOTIDE SEQUENCE [LARGE SCALE GENOMIC DNA]</scope>
    <source>
        <strain evidence="4 5">NRRL 6337</strain>
    </source>
</reference>
<feature type="region of interest" description="Disordered" evidence="2">
    <location>
        <begin position="175"/>
        <end position="198"/>
    </location>
</feature>
<evidence type="ECO:0000256" key="2">
    <source>
        <dbReference type="SAM" id="MobiDB-lite"/>
    </source>
</evidence>
<dbReference type="InterPro" id="IPR028163">
    <property type="entry name" value="HAUS_6_N"/>
</dbReference>
<feature type="region of interest" description="Disordered" evidence="2">
    <location>
        <begin position="1054"/>
        <end position="1097"/>
    </location>
</feature>
<feature type="region of interest" description="Disordered" evidence="2">
    <location>
        <begin position="683"/>
        <end position="705"/>
    </location>
</feature>
<feature type="compositionally biased region" description="Polar residues" evidence="2">
    <location>
        <begin position="683"/>
        <end position="700"/>
    </location>
</feature>
<organism evidence="4 5">
    <name type="scientific">Podila verticillata NRRL 6337</name>
    <dbReference type="NCBI Taxonomy" id="1069443"/>
    <lineage>
        <taxon>Eukaryota</taxon>
        <taxon>Fungi</taxon>
        <taxon>Fungi incertae sedis</taxon>
        <taxon>Mucoromycota</taxon>
        <taxon>Mortierellomycotina</taxon>
        <taxon>Mortierellomycetes</taxon>
        <taxon>Mortierellales</taxon>
        <taxon>Mortierellaceae</taxon>
        <taxon>Podila</taxon>
    </lineage>
</organism>
<feature type="region of interest" description="Disordered" evidence="2">
    <location>
        <begin position="802"/>
        <end position="915"/>
    </location>
</feature>
<evidence type="ECO:0000313" key="4">
    <source>
        <dbReference type="EMBL" id="KFH62655.1"/>
    </source>
</evidence>
<feature type="region of interest" description="Disordered" evidence="2">
    <location>
        <begin position="1443"/>
        <end position="1493"/>
    </location>
</feature>
<feature type="compositionally biased region" description="Low complexity" evidence="2">
    <location>
        <begin position="1190"/>
        <end position="1204"/>
    </location>
</feature>
<proteinExistence type="predicted"/>
<accession>A0A086TL28</accession>
<feature type="compositionally biased region" description="Low complexity" evidence="2">
    <location>
        <begin position="175"/>
        <end position="186"/>
    </location>
</feature>
<feature type="compositionally biased region" description="Polar residues" evidence="2">
    <location>
        <begin position="802"/>
        <end position="839"/>
    </location>
</feature>
<feature type="region of interest" description="Disordered" evidence="2">
    <location>
        <begin position="57"/>
        <end position="89"/>
    </location>
</feature>
<dbReference type="GO" id="GO:0008017">
    <property type="term" value="F:microtubule binding"/>
    <property type="evidence" value="ECO:0007669"/>
    <property type="project" value="TreeGrafter"/>
</dbReference>
<evidence type="ECO:0000259" key="3">
    <source>
        <dbReference type="Pfam" id="PF14661"/>
    </source>
</evidence>
<feature type="region of interest" description="Disordered" evidence="2">
    <location>
        <begin position="1134"/>
        <end position="1218"/>
    </location>
</feature>
<feature type="compositionally biased region" description="Acidic residues" evidence="2">
    <location>
        <begin position="1303"/>
        <end position="1314"/>
    </location>
</feature>
<feature type="compositionally biased region" description="Polar residues" evidence="2">
    <location>
        <begin position="1443"/>
        <end position="1471"/>
    </location>
</feature>
<feature type="compositionally biased region" description="Low complexity" evidence="2">
    <location>
        <begin position="1272"/>
        <end position="1291"/>
    </location>
</feature>
<dbReference type="InterPro" id="IPR026797">
    <property type="entry name" value="HAUS_6"/>
</dbReference>
<feature type="coiled-coil region" evidence="1">
    <location>
        <begin position="322"/>
        <end position="356"/>
    </location>
</feature>
<feature type="compositionally biased region" description="Polar residues" evidence="2">
    <location>
        <begin position="1360"/>
        <end position="1372"/>
    </location>
</feature>
<keyword evidence="5" id="KW-1185">Reference proteome</keyword>
<dbReference type="GO" id="GO:1990498">
    <property type="term" value="C:mitotic spindle microtubule"/>
    <property type="evidence" value="ECO:0007669"/>
    <property type="project" value="TreeGrafter"/>
</dbReference>
<dbReference type="Proteomes" id="UP000243308">
    <property type="component" value="Unassembled WGS sequence"/>
</dbReference>
<sequence>MSIVPPSHLLASAENIRTIFFTNLVLLGVQAHSSQAQTHSQDNHPGHSQEWVTFTKSTRGPQHQHSHNNHQPPPHHPPQQQPTIIIDSLPTGSNVSRPLELNKHIFARGHQSTKALEFILWFLFTRLDKAQARDRFKGCWPVLDRHDAREFRNVAFKWLEELRKDGCFSVGHNLESPSPLTESESTIGTQRVPGPDPHMWRTRANSISSTTSSVNRNVRSGLGVFIPTIRRSYLDESIGERLEQLVLVLSTYVLAQVVKQEVLADLRSRQKKDNAGNNNKDDNVALVGFVGAVPETQREEEELLKSIGSQIAVRTELHDQDLERQSVSRQQWEAQREDLEVRLHRLSQDATDLERGRDEFLKKKSQLAGRTNMSAEEIRQLGNDWTRTMVDQWQPILSFVERRIKHNGSQSLVDPSSDRRVSNGHLAQFDVPLALSYLLEQAGMGQSQSGRSDVDLASVLKTWKRSLQAIGIKYSPTTSTGKNCSNTLDSVYEHHTTHLDSIRNSKHQLEKRLREASRRVERLQKEQSILQWPYRRLLTTIPGTEAIPTASKFKRPTEAEAVEDAEHLSRHFVASHYDVSSSDGPNTIRDQVRQSVRQIEQHHQPLLTDLGSKDQMDILSAPPVPIKKVPSVVHHTHLKPIVRAPQAQLVPAASISTIKRPSVFSGSFVRPPLGSTLRQQEIRTATARQPDTSSKRTITKPSPADLVTSRSYNRRTSYEETCEEIIASLSFDNEATTTPPKFNNSVMGPPTMPMLVKSSSRPSALQARAAAPRMDLGSPTLAPTDNRLSPFLSSILRSRTGSRTAVANAPQESLPPTSSSTKSQLSAGVIPQETSSDTAITPPRTIQPPAKSILSVRLGSSKKRRQSSDFPQLSRPPAASDTINNGSELVVRKEMLNPFEDTEDDYMPGTPSKRRRMDVSRPLLALENKEYARDSTLNLRTTLFSPKTPNSKLAKSSRFTGLTLHDLRDPTPKPSKTLYLECGSPIDKPLPIMFLHTPQRKKLFEKKSALLEGTLSKSPGLSPSKSNLHSPILPTTPTQTSLFGSSIFSRFNIGSAPDPRAKSADLSPTKIQRPRSAPDRPSTIIGTSPKSPTKPGSLLRRLSLKTVMSVEPSMDASTTVGRLLSGNSVTLDRASHSGQELNGAGVTEQPATTFVTPPMLSRPTIMGAKPTRAQEGKQRSTEATPATNASTHPSSGTSLSTPSPWGRPPSWKPKSPRMIDMEKKRLAERTARLAKKSGPIPLSMDSHSKQPLGSLKVSVYGKSMNMISSMSSLSSRSTVSGRSSSSVYSKSFNTLPGDKSLLEEEDDEHDEDDDTGRISPTAISPIKGSHQFSQSTFQPFSSMFSARSSTFARSIAQPKAPQTSTPPQSATRVSGKLTRPELNRSFVESRPMVSRAAATVSSQDPLLEQERQRILDGPMEEFRSRHGEDETVLNTALQSIFDGSSSFKQGSQKAETPTSRGPQQLSDSQGSAVGLHFDENDGDGGGLFDERMPDGLDLNEALWENTEVFS</sequence>
<evidence type="ECO:0000313" key="5">
    <source>
        <dbReference type="Proteomes" id="UP000243308"/>
    </source>
</evidence>
<dbReference type="GO" id="GO:0070652">
    <property type="term" value="C:HAUS complex"/>
    <property type="evidence" value="ECO:0007669"/>
    <property type="project" value="InterPro"/>
</dbReference>
<feature type="region of interest" description="Disordered" evidence="2">
    <location>
        <begin position="1352"/>
        <end position="1376"/>
    </location>
</feature>
<gene>
    <name evidence="4" type="ORF">MVEG_12047</name>
</gene>